<evidence type="ECO:0000313" key="3">
    <source>
        <dbReference type="Proteomes" id="UP000639396"/>
    </source>
</evidence>
<accession>A0A927GY64</accession>
<evidence type="ECO:0000259" key="1">
    <source>
        <dbReference type="Pfam" id="PF22882"/>
    </source>
</evidence>
<dbReference type="RefSeq" id="WP_190924366.1">
    <property type="nucleotide sequence ID" value="NZ_JACXJA010000003.1"/>
</dbReference>
<comment type="caution">
    <text evidence="2">The sequence shown here is derived from an EMBL/GenBank/DDBJ whole genome shotgun (WGS) entry which is preliminary data.</text>
</comment>
<organism evidence="2 3">
    <name type="scientific">Paenibacillus oceani</name>
    <dbReference type="NCBI Taxonomy" id="2772510"/>
    <lineage>
        <taxon>Bacteria</taxon>
        <taxon>Bacillati</taxon>
        <taxon>Bacillota</taxon>
        <taxon>Bacilli</taxon>
        <taxon>Bacillales</taxon>
        <taxon>Paenibacillaceae</taxon>
        <taxon>Paenibacillus</taxon>
    </lineage>
</organism>
<gene>
    <name evidence="2" type="ORF">IDH45_02565</name>
</gene>
<dbReference type="AlphaFoldDB" id="A0A927GY64"/>
<sequence length="327" mass="36040">MRRKWRLRRKRLRKPSARLQIATGGAAGSVSYNEGYNSGYNGGYDKGHEDGYRQGRYDGESRNEWKEGVESLIDSFIPDYEVLADFTAEQIVVAGVESLRSRFRHLLTPDELGGRVLHALETRTPFSLVRLGDGELLTLAQETVLSVQQVQEQGSFLGYAGVNVPDLEARDRLRDAVRQATVVGIPKLRVRNYQPLAMAVFRAHGIELDSLTLTDSLINYYLYQAGYLSRITSGRRVLVVGTLAEPLSNYLRGCGVNVAAWVSPVDGVKDVPRVMQEIAAHSFDIAFVAAGVAAVLISQRIASELGKVAIDFGHLANSMLKGEAPFK</sequence>
<evidence type="ECO:0000313" key="2">
    <source>
        <dbReference type="EMBL" id="MBD2860868.1"/>
    </source>
</evidence>
<dbReference type="NCBIfam" id="NF040628">
    <property type="entry name" value="GT-D_rel"/>
    <property type="match status" value="1"/>
</dbReference>
<dbReference type="EMBL" id="JACXJA010000003">
    <property type="protein sequence ID" value="MBD2860868.1"/>
    <property type="molecule type" value="Genomic_DNA"/>
</dbReference>
<dbReference type="InterPro" id="IPR049785">
    <property type="entry name" value="GT-D-like_firm"/>
</dbReference>
<protein>
    <recommendedName>
        <fullName evidence="1">GT-D fold-like domain-containing protein</fullName>
    </recommendedName>
</protein>
<dbReference type="InterPro" id="IPR055171">
    <property type="entry name" value="GT-D-like"/>
</dbReference>
<dbReference type="Pfam" id="PF22882">
    <property type="entry name" value="GT-D-like"/>
    <property type="match status" value="1"/>
</dbReference>
<proteinExistence type="predicted"/>
<name>A0A927GY64_9BACL</name>
<reference evidence="2" key="1">
    <citation type="submission" date="2020-09" db="EMBL/GenBank/DDBJ databases">
        <title>A novel bacterium of genus Paenibacillus, isolated from South China Sea.</title>
        <authorList>
            <person name="Huang H."/>
            <person name="Mo K."/>
            <person name="Hu Y."/>
        </authorList>
    </citation>
    <scope>NUCLEOTIDE SEQUENCE</scope>
    <source>
        <strain evidence="2">IB182363</strain>
    </source>
</reference>
<keyword evidence="3" id="KW-1185">Reference proteome</keyword>
<feature type="domain" description="GT-D fold-like" evidence="1">
    <location>
        <begin position="108"/>
        <end position="319"/>
    </location>
</feature>
<dbReference type="Proteomes" id="UP000639396">
    <property type="component" value="Unassembled WGS sequence"/>
</dbReference>